<evidence type="ECO:0000313" key="1">
    <source>
        <dbReference type="EMBL" id="JAH26740.1"/>
    </source>
</evidence>
<sequence>MCIPATKFCHFHQRQDCLSQWNYSLACCCHLLVALVKQKLRSDLE</sequence>
<organism evidence="1">
    <name type="scientific">Anguilla anguilla</name>
    <name type="common">European freshwater eel</name>
    <name type="synonym">Muraena anguilla</name>
    <dbReference type="NCBI Taxonomy" id="7936"/>
    <lineage>
        <taxon>Eukaryota</taxon>
        <taxon>Metazoa</taxon>
        <taxon>Chordata</taxon>
        <taxon>Craniata</taxon>
        <taxon>Vertebrata</taxon>
        <taxon>Euteleostomi</taxon>
        <taxon>Actinopterygii</taxon>
        <taxon>Neopterygii</taxon>
        <taxon>Teleostei</taxon>
        <taxon>Anguilliformes</taxon>
        <taxon>Anguillidae</taxon>
        <taxon>Anguilla</taxon>
    </lineage>
</organism>
<dbReference type="AlphaFoldDB" id="A0A0E9RE58"/>
<protein>
    <submittedName>
        <fullName evidence="1">Uncharacterized protein</fullName>
    </submittedName>
</protein>
<reference evidence="1" key="2">
    <citation type="journal article" date="2015" name="Fish Shellfish Immunol.">
        <title>Early steps in the European eel (Anguilla anguilla)-Vibrio vulnificus interaction in the gills: Role of the RtxA13 toxin.</title>
        <authorList>
            <person name="Callol A."/>
            <person name="Pajuelo D."/>
            <person name="Ebbesson L."/>
            <person name="Teles M."/>
            <person name="MacKenzie S."/>
            <person name="Amaro C."/>
        </authorList>
    </citation>
    <scope>NUCLEOTIDE SEQUENCE</scope>
</reference>
<reference evidence="1" key="1">
    <citation type="submission" date="2014-11" db="EMBL/GenBank/DDBJ databases">
        <authorList>
            <person name="Amaro Gonzalez C."/>
        </authorList>
    </citation>
    <scope>NUCLEOTIDE SEQUENCE</scope>
</reference>
<proteinExistence type="predicted"/>
<name>A0A0E9RE58_ANGAN</name>
<dbReference type="EMBL" id="GBXM01081837">
    <property type="protein sequence ID" value="JAH26740.1"/>
    <property type="molecule type" value="Transcribed_RNA"/>
</dbReference>
<accession>A0A0E9RE58</accession>